<dbReference type="InterPro" id="IPR004843">
    <property type="entry name" value="Calcineurin-like_PHP"/>
</dbReference>
<dbReference type="EMBL" id="CP001098">
    <property type="protein sequence ID" value="ACL69394.1"/>
    <property type="molecule type" value="Genomic_DNA"/>
</dbReference>
<dbReference type="GO" id="GO:0016787">
    <property type="term" value="F:hydrolase activity"/>
    <property type="evidence" value="ECO:0007669"/>
    <property type="project" value="UniProtKB-KW"/>
</dbReference>
<dbReference type="SUPFAM" id="SSF56300">
    <property type="entry name" value="Metallo-dependent phosphatases"/>
    <property type="match status" value="1"/>
</dbReference>
<dbReference type="PANTHER" id="PTHR30337">
    <property type="entry name" value="COMPONENT OF ATP-DEPENDENT DSDNA EXONUCLEASE"/>
    <property type="match status" value="1"/>
</dbReference>
<evidence type="ECO:0000313" key="4">
    <source>
        <dbReference type="Proteomes" id="UP000000719"/>
    </source>
</evidence>
<dbReference type="AlphaFoldDB" id="B8D2G7"/>
<dbReference type="PANTHER" id="PTHR30337:SF7">
    <property type="entry name" value="PHOSPHOESTERASE"/>
    <property type="match status" value="1"/>
</dbReference>
<dbReference type="InterPro" id="IPR050535">
    <property type="entry name" value="DNA_Repair-Maintenance_Comp"/>
</dbReference>
<evidence type="ECO:0000259" key="2">
    <source>
        <dbReference type="Pfam" id="PF00149"/>
    </source>
</evidence>
<dbReference type="Gene3D" id="3.60.21.10">
    <property type="match status" value="1"/>
</dbReference>
<evidence type="ECO:0000256" key="1">
    <source>
        <dbReference type="ARBA" id="ARBA00022801"/>
    </source>
</evidence>
<dbReference type="CDD" id="cd00840">
    <property type="entry name" value="MPP_Mre11_N"/>
    <property type="match status" value="1"/>
</dbReference>
<dbReference type="InterPro" id="IPR029052">
    <property type="entry name" value="Metallo-depent_PP-like"/>
</dbReference>
<feature type="domain" description="Calcineurin-like phosphoesterase" evidence="2">
    <location>
        <begin position="10"/>
        <end position="210"/>
    </location>
</feature>
<evidence type="ECO:0000313" key="3">
    <source>
        <dbReference type="EMBL" id="ACL69394.1"/>
    </source>
</evidence>
<accession>B8D2G7</accession>
<dbReference type="KEGG" id="hor:Hore_06370"/>
<keyword evidence="1" id="KW-0378">Hydrolase</keyword>
<name>B8D2G7_HALOH</name>
<proteinExistence type="predicted"/>
<dbReference type="OrthoDB" id="9773856at2"/>
<dbReference type="STRING" id="373903.Hore_06370"/>
<dbReference type="InterPro" id="IPR041796">
    <property type="entry name" value="Mre11_N"/>
</dbReference>
<dbReference type="Pfam" id="PF00149">
    <property type="entry name" value="Metallophos"/>
    <property type="match status" value="1"/>
</dbReference>
<protein>
    <submittedName>
        <fullName evidence="3">Metallophosphoesterase</fullName>
    </submittedName>
</protein>
<dbReference type="Proteomes" id="UP000000719">
    <property type="component" value="Chromosome"/>
</dbReference>
<dbReference type="HOGENOM" id="CLU_026621_4_0_9"/>
<organism evidence="3 4">
    <name type="scientific">Halothermothrix orenii (strain H 168 / OCM 544 / DSM 9562)</name>
    <dbReference type="NCBI Taxonomy" id="373903"/>
    <lineage>
        <taxon>Bacteria</taxon>
        <taxon>Bacillati</taxon>
        <taxon>Bacillota</taxon>
        <taxon>Clostridia</taxon>
        <taxon>Halanaerobiales</taxon>
        <taxon>Halothermotrichaceae</taxon>
        <taxon>Halothermothrix</taxon>
    </lineage>
</organism>
<dbReference type="eggNOG" id="COG0420">
    <property type="taxonomic scope" value="Bacteria"/>
</dbReference>
<keyword evidence="4" id="KW-1185">Reference proteome</keyword>
<gene>
    <name evidence="3" type="ordered locus">Hore_06370</name>
</gene>
<reference evidence="3 4" key="1">
    <citation type="journal article" date="2009" name="PLoS ONE">
        <title>Genome analysis of the anaerobic thermohalophilic bacterium Halothermothrix orenii.</title>
        <authorList>
            <person name="Mavromatis K."/>
            <person name="Ivanova N."/>
            <person name="Anderson I."/>
            <person name="Lykidis A."/>
            <person name="Hooper S.D."/>
            <person name="Sun H."/>
            <person name="Kunin V."/>
            <person name="Lapidus A."/>
            <person name="Hugenholtz P."/>
            <person name="Patel B."/>
            <person name="Kyrpides N.C."/>
        </authorList>
    </citation>
    <scope>NUCLEOTIDE SEQUENCE [LARGE SCALE GENOMIC DNA]</scope>
    <source>
        <strain evidence="4">H 168 / OCM 544 / DSM 9562</strain>
    </source>
</reference>
<sequence>MVEEISMDELKFIHASDIHLGSVLHTGTTHKGDIGEIVKKATYKAFSRICNHAIEFEVDFVVLSGDIFDRESKSVVAMKHFIGECKRLNEKGIPVYLIAGNHDPLREQVNIMDLPPDVFIFSGDEVEKEDFISDDGRILARLIGQSYKSRALSEKIHLQYNSGEKSGVWNIGLLHTQLEPGNKNYIPCSLQELNEINNIHYWALGHIHQCKILQQGLPTIAYPGIPQGRDFGEQGPGGCLLVNLVPEKSPAVKFVPVSPVIWKRIEVKIGEGNTGKENENPRNITELQELLYKKARDLVNDIQLKPQGLDIPAVKTENVVEGLVIQWVITGRSHIHNLLQEQDDEEIEEVLIEGLKSFHESRPFLWTDSIIIRTGKPLPDMNIMKKHNPVFQEIENISFDILGKEELQKELLEELGQVWELAEDHENINETKIQLDKETMKTIIDQARHLVIEKILERGGWGED</sequence>